<dbReference type="RefSeq" id="WP_091673138.1">
    <property type="nucleotide sequence ID" value="NZ_FOKG01000006.1"/>
</dbReference>
<proteinExistence type="inferred from homology"/>
<protein>
    <submittedName>
        <fullName evidence="9">Multisubunit sodium/proton antiporter, MrpE subunit</fullName>
    </submittedName>
</protein>
<feature type="transmembrane region" description="Helical" evidence="8">
    <location>
        <begin position="28"/>
        <end position="46"/>
    </location>
</feature>
<keyword evidence="4 8" id="KW-0812">Transmembrane</keyword>
<dbReference type="AlphaFoldDB" id="A0A1I0ZCH2"/>
<evidence type="ECO:0000256" key="2">
    <source>
        <dbReference type="ARBA" id="ARBA00006228"/>
    </source>
</evidence>
<evidence type="ECO:0000256" key="8">
    <source>
        <dbReference type="SAM" id="Phobius"/>
    </source>
</evidence>
<evidence type="ECO:0000313" key="10">
    <source>
        <dbReference type="Proteomes" id="UP000243799"/>
    </source>
</evidence>
<comment type="similarity">
    <text evidence="2">Belongs to the CPA3 antiporters (TC 2.A.63) subunit E family.</text>
</comment>
<keyword evidence="6 8" id="KW-0472">Membrane</keyword>
<dbReference type="PANTHER" id="PTHR34584:SF1">
    <property type="entry name" value="NA(+)_H(+) ANTIPORTER SUBUNIT E1"/>
    <property type="match status" value="1"/>
</dbReference>
<comment type="subcellular location">
    <subcellularLocation>
        <location evidence="1">Cell membrane</location>
        <topology evidence="1">Multi-pass membrane protein</topology>
    </subcellularLocation>
</comment>
<feature type="transmembrane region" description="Helical" evidence="8">
    <location>
        <begin position="58"/>
        <end position="78"/>
    </location>
</feature>
<reference evidence="10" key="1">
    <citation type="submission" date="2016-10" db="EMBL/GenBank/DDBJ databases">
        <authorList>
            <person name="Varghese N."/>
            <person name="Submissions S."/>
        </authorList>
    </citation>
    <scope>NUCLEOTIDE SEQUENCE [LARGE SCALE GENOMIC DNA]</scope>
    <source>
        <strain evidence="10">CGMCC 4.3568</strain>
    </source>
</reference>
<gene>
    <name evidence="9" type="ORF">SAMN05216266_106312</name>
</gene>
<evidence type="ECO:0000256" key="6">
    <source>
        <dbReference type="ARBA" id="ARBA00023136"/>
    </source>
</evidence>
<keyword evidence="3" id="KW-1003">Cell membrane</keyword>
<dbReference type="InterPro" id="IPR002758">
    <property type="entry name" value="Cation_antiport_E"/>
</dbReference>
<evidence type="ECO:0000313" key="9">
    <source>
        <dbReference type="EMBL" id="SFB23325.1"/>
    </source>
</evidence>
<evidence type="ECO:0000256" key="3">
    <source>
        <dbReference type="ARBA" id="ARBA00022475"/>
    </source>
</evidence>
<keyword evidence="10" id="KW-1185">Reference proteome</keyword>
<accession>A0A1I0ZCH2</accession>
<dbReference type="OrthoDB" id="3556991at2"/>
<organism evidence="9 10">
    <name type="scientific">Amycolatopsis marina</name>
    <dbReference type="NCBI Taxonomy" id="490629"/>
    <lineage>
        <taxon>Bacteria</taxon>
        <taxon>Bacillati</taxon>
        <taxon>Actinomycetota</taxon>
        <taxon>Actinomycetes</taxon>
        <taxon>Pseudonocardiales</taxon>
        <taxon>Pseudonocardiaceae</taxon>
        <taxon>Amycolatopsis</taxon>
    </lineage>
</organism>
<evidence type="ECO:0000256" key="1">
    <source>
        <dbReference type="ARBA" id="ARBA00004651"/>
    </source>
</evidence>
<feature type="region of interest" description="Disordered" evidence="7">
    <location>
        <begin position="171"/>
        <end position="203"/>
    </location>
</feature>
<evidence type="ECO:0000256" key="5">
    <source>
        <dbReference type="ARBA" id="ARBA00022989"/>
    </source>
</evidence>
<evidence type="ECO:0000256" key="4">
    <source>
        <dbReference type="ARBA" id="ARBA00022692"/>
    </source>
</evidence>
<keyword evidence="5 8" id="KW-1133">Transmembrane helix</keyword>
<name>A0A1I0ZCH2_9PSEU</name>
<dbReference type="GO" id="GO:0005886">
    <property type="term" value="C:plasma membrane"/>
    <property type="evidence" value="ECO:0007669"/>
    <property type="project" value="UniProtKB-SubCell"/>
</dbReference>
<dbReference type="Proteomes" id="UP000243799">
    <property type="component" value="Unassembled WGS sequence"/>
</dbReference>
<dbReference type="Pfam" id="PF01899">
    <property type="entry name" value="MNHE"/>
    <property type="match status" value="1"/>
</dbReference>
<dbReference type="EMBL" id="FOKG01000006">
    <property type="protein sequence ID" value="SFB23325.1"/>
    <property type="molecule type" value="Genomic_DNA"/>
</dbReference>
<evidence type="ECO:0000256" key="7">
    <source>
        <dbReference type="SAM" id="MobiDB-lite"/>
    </source>
</evidence>
<sequence length="203" mass="22375">MRQRFSLALLIWLFVVWVLLWGKLSPVVVLFGVIVAVATLLLFPLPTRSGVFARPLRLLMLVGYTVWDLLTSAVGASWEVLRYGRKTASAVFAVPILAEADHVVVASANLVSLTPDTFVLQIDRRSGIFYVYLLGARSDGDVASAYHQVVELQVRVLRALGGADEIRDLRERADRAHRARKENPATTASSSPPSSSESFEEEP</sequence>
<feature type="transmembrane region" description="Helical" evidence="8">
    <location>
        <begin position="5"/>
        <end position="22"/>
    </location>
</feature>
<dbReference type="STRING" id="490629.SAMN05216266_106312"/>
<dbReference type="PANTHER" id="PTHR34584">
    <property type="entry name" value="NA(+)/H(+) ANTIPORTER SUBUNIT E1"/>
    <property type="match status" value="1"/>
</dbReference>
<dbReference type="GO" id="GO:0008324">
    <property type="term" value="F:monoatomic cation transmembrane transporter activity"/>
    <property type="evidence" value="ECO:0007669"/>
    <property type="project" value="InterPro"/>
</dbReference>